<feature type="region of interest" description="Disordered" evidence="1">
    <location>
        <begin position="34"/>
        <end position="54"/>
    </location>
</feature>
<evidence type="ECO:0000256" key="1">
    <source>
        <dbReference type="SAM" id="MobiDB-lite"/>
    </source>
</evidence>
<evidence type="ECO:0000313" key="3">
    <source>
        <dbReference type="Proteomes" id="UP000249789"/>
    </source>
</evidence>
<dbReference type="EMBL" id="KZ824626">
    <property type="protein sequence ID" value="RAK81304.1"/>
    <property type="molecule type" value="Genomic_DNA"/>
</dbReference>
<proteinExistence type="predicted"/>
<evidence type="ECO:0000313" key="2">
    <source>
        <dbReference type="EMBL" id="RAK81304.1"/>
    </source>
</evidence>
<dbReference type="AlphaFoldDB" id="A0A8G1W5K1"/>
<sequence>MAASQASKLKKIRKEMRALLDRLDALEDMNTTNDAKDATIHGTDSETQNDYTQPVKEKEITAGPRVSMNDVLEWFNLRSAIYNHERATVFTSKKSPKMLRENMRATRGVEKDQITRSMMELQVDRFIIPALLQACGITGTGFIFADEVAPSKRKEQPRFFGAAAPEPADTVTVFPPGSSPSSAKLAIRLLHDTPILPQSNNPDPQAPKGCTEEPGPFFVVTARPDWGEVAKADFTMALAIADHNNKLKGKNRILYGMLVTADIATFAEVSENVISYGPEIELAKEEDLIRVYKHLAELLTRGAVLGTLFSSWYCK</sequence>
<protein>
    <submittedName>
        <fullName evidence="2">Uncharacterized protein</fullName>
    </submittedName>
</protein>
<organism evidence="2 3">
    <name type="scientific">Aspergillus fijiensis CBS 313.89</name>
    <dbReference type="NCBI Taxonomy" id="1448319"/>
    <lineage>
        <taxon>Eukaryota</taxon>
        <taxon>Fungi</taxon>
        <taxon>Dikarya</taxon>
        <taxon>Ascomycota</taxon>
        <taxon>Pezizomycotina</taxon>
        <taxon>Eurotiomycetes</taxon>
        <taxon>Eurotiomycetidae</taxon>
        <taxon>Eurotiales</taxon>
        <taxon>Aspergillaceae</taxon>
        <taxon>Aspergillus</taxon>
    </lineage>
</organism>
<name>A0A8G1W5K1_9EURO</name>
<dbReference type="OrthoDB" id="10650622at2759"/>
<dbReference type="Proteomes" id="UP000249789">
    <property type="component" value="Unassembled WGS sequence"/>
</dbReference>
<keyword evidence="3" id="KW-1185">Reference proteome</keyword>
<reference evidence="2 3" key="1">
    <citation type="submission" date="2018-02" db="EMBL/GenBank/DDBJ databases">
        <title>The genomes of Aspergillus section Nigri reveals drivers in fungal speciation.</title>
        <authorList>
            <consortium name="DOE Joint Genome Institute"/>
            <person name="Vesth T.C."/>
            <person name="Nybo J."/>
            <person name="Theobald S."/>
            <person name="Brandl J."/>
            <person name="Frisvad J.C."/>
            <person name="Nielsen K.F."/>
            <person name="Lyhne E.K."/>
            <person name="Kogle M.E."/>
            <person name="Kuo A."/>
            <person name="Riley R."/>
            <person name="Clum A."/>
            <person name="Nolan M."/>
            <person name="Lipzen A."/>
            <person name="Salamov A."/>
            <person name="Henrissat B."/>
            <person name="Wiebenga A."/>
            <person name="De vries R.P."/>
            <person name="Grigoriev I.V."/>
            <person name="Mortensen U.H."/>
            <person name="Andersen M.R."/>
            <person name="Baker S.E."/>
        </authorList>
    </citation>
    <scope>NUCLEOTIDE SEQUENCE [LARGE SCALE GENOMIC DNA]</scope>
    <source>
        <strain evidence="2 3">CBS 313.89</strain>
    </source>
</reference>
<dbReference type="GeneID" id="63863579"/>
<dbReference type="VEuPathDB" id="FungiDB:BO72DRAFT_455745"/>
<dbReference type="RefSeq" id="XP_040805314.1">
    <property type="nucleotide sequence ID" value="XM_040946246.1"/>
</dbReference>
<gene>
    <name evidence="2" type="ORF">BO72DRAFT_455745</name>
</gene>
<accession>A0A8G1W5K1</accession>